<name>A0A652LD44_9ACTN</name>
<proteinExistence type="predicted"/>
<reference evidence="2" key="1">
    <citation type="submission" date="2018-10" db="EMBL/GenBank/DDBJ databases">
        <authorList>
            <person name="Hariharan J."/>
            <person name="Choudoir M.J."/>
            <person name="Diebold P."/>
            <person name="Panke-Buisse K."/>
            <person name="Campbell A.N."/>
            <person name="Buckley D.H."/>
        </authorList>
    </citation>
    <scope>NUCLEOTIDE SEQUENCE</scope>
    <source>
        <strain evidence="2">Gb1</strain>
    </source>
</reference>
<comment type="caution">
    <text evidence="2">The sequence shown here is derived from an EMBL/GenBank/DDBJ whole genome shotgun (WGS) entry which is preliminary data.</text>
</comment>
<evidence type="ECO:0000313" key="2">
    <source>
        <dbReference type="EMBL" id="TXS33850.1"/>
    </source>
</evidence>
<dbReference type="RefSeq" id="WP_124278579.1">
    <property type="nucleotide sequence ID" value="NZ_RDBM01000009.1"/>
</dbReference>
<gene>
    <name evidence="2" type="ORF">EAO74_01785</name>
</gene>
<accession>A0A652LD44</accession>
<organism evidence="2">
    <name type="scientific">Streptomyces sp. gb1(2016)</name>
    <dbReference type="NCBI Taxonomy" id="1828321"/>
    <lineage>
        <taxon>Bacteria</taxon>
        <taxon>Bacillati</taxon>
        <taxon>Actinomycetota</taxon>
        <taxon>Actinomycetes</taxon>
        <taxon>Kitasatosporales</taxon>
        <taxon>Streptomycetaceae</taxon>
        <taxon>Streptomyces</taxon>
    </lineage>
</organism>
<dbReference type="InterPro" id="IPR033457">
    <property type="entry name" value="DUF5133"/>
</dbReference>
<dbReference type="AlphaFoldDB" id="A0A652LD44"/>
<protein>
    <submittedName>
        <fullName evidence="2">DUF5133 domain-containing protein</fullName>
    </submittedName>
</protein>
<sequence>MLTPSPQDLRVALARYADARIEDARRSTAATSRAVEDAAYTLCVMTGTQAVPQALHVADTMLGMRTTVSPVLRRPGGAPRGDSLQTA</sequence>
<feature type="region of interest" description="Disordered" evidence="1">
    <location>
        <begin position="68"/>
        <end position="87"/>
    </location>
</feature>
<evidence type="ECO:0000256" key="1">
    <source>
        <dbReference type="SAM" id="MobiDB-lite"/>
    </source>
</evidence>
<dbReference type="EMBL" id="RDBM01000009">
    <property type="protein sequence ID" value="TXS33850.1"/>
    <property type="molecule type" value="Genomic_DNA"/>
</dbReference>
<dbReference type="Pfam" id="PF17196">
    <property type="entry name" value="DUF5133"/>
    <property type="match status" value="1"/>
</dbReference>